<dbReference type="AlphaFoldDB" id="A0A124G087"/>
<dbReference type="GO" id="GO:0015385">
    <property type="term" value="F:sodium:proton antiporter activity"/>
    <property type="evidence" value="ECO:0007669"/>
    <property type="project" value="TreeGrafter"/>
</dbReference>
<protein>
    <submittedName>
        <fullName evidence="2">Na+/H+ antiporter subunit</fullName>
    </submittedName>
</protein>
<proteinExistence type="predicted"/>
<dbReference type="InterPro" id="IPR005133">
    <property type="entry name" value="PhaG_MnhG_YufB"/>
</dbReference>
<gene>
    <name evidence="2" type="ORF">XE03_1381</name>
</gene>
<keyword evidence="1" id="KW-0812">Transmembrane</keyword>
<dbReference type="NCBIfam" id="NF009314">
    <property type="entry name" value="PRK12674.1-2"/>
    <property type="match status" value="1"/>
</dbReference>
<dbReference type="PANTHER" id="PTHR34703">
    <property type="entry name" value="ANTIPORTER SUBUNIT MNHG2-RELATED"/>
    <property type="match status" value="1"/>
</dbReference>
<organism evidence="2 3">
    <name type="scientific">candidate division TA06 bacterium 34_109</name>
    <dbReference type="NCBI Taxonomy" id="1635277"/>
    <lineage>
        <taxon>Bacteria</taxon>
        <taxon>Bacteria division TA06</taxon>
    </lineage>
</organism>
<dbReference type="NCBIfam" id="TIGR01300">
    <property type="entry name" value="CPA3_mnhG_phaG"/>
    <property type="match status" value="1"/>
</dbReference>
<dbReference type="PANTHER" id="PTHR34703:SF1">
    <property type="entry name" value="ANTIPORTER SUBUNIT MNHG2-RELATED"/>
    <property type="match status" value="1"/>
</dbReference>
<name>A0A124G087_UNCT6</name>
<keyword evidence="1" id="KW-0472">Membrane</keyword>
<dbReference type="EMBL" id="LGGX01000015">
    <property type="protein sequence ID" value="KUK86592.1"/>
    <property type="molecule type" value="Genomic_DNA"/>
</dbReference>
<keyword evidence="1" id="KW-1133">Transmembrane helix</keyword>
<evidence type="ECO:0000313" key="2">
    <source>
        <dbReference type="EMBL" id="KUK86592.1"/>
    </source>
</evidence>
<dbReference type="Pfam" id="PF03334">
    <property type="entry name" value="PhaG_MnhG_YufB"/>
    <property type="match status" value="1"/>
</dbReference>
<comment type="caution">
    <text evidence="2">The sequence shown here is derived from an EMBL/GenBank/DDBJ whole genome shotgun (WGS) entry which is preliminary data.</text>
</comment>
<evidence type="ECO:0000256" key="1">
    <source>
        <dbReference type="SAM" id="Phobius"/>
    </source>
</evidence>
<sequence>MIIVAAIFIFVGVIFSFLGSLGIIRMKDIYNRLQTSTKATTLGAFSTIIGVGFLNPSWFFKLIIIAFFILITSPIASHSLARASHKTGIKLEDNQFDALNNENGEKK</sequence>
<evidence type="ECO:0000313" key="3">
    <source>
        <dbReference type="Proteomes" id="UP000053467"/>
    </source>
</evidence>
<feature type="transmembrane region" description="Helical" evidence="1">
    <location>
        <begin position="60"/>
        <end position="81"/>
    </location>
</feature>
<reference evidence="3" key="1">
    <citation type="journal article" date="2015" name="MBio">
        <title>Genome-Resolved Metagenomic Analysis Reveals Roles for Candidate Phyla and Other Microbial Community Members in Biogeochemical Transformations in Oil Reservoirs.</title>
        <authorList>
            <person name="Hu P."/>
            <person name="Tom L."/>
            <person name="Singh A."/>
            <person name="Thomas B.C."/>
            <person name="Baker B.J."/>
            <person name="Piceno Y.M."/>
            <person name="Andersen G.L."/>
            <person name="Banfield J.F."/>
        </authorList>
    </citation>
    <scope>NUCLEOTIDE SEQUENCE [LARGE SCALE GENOMIC DNA]</scope>
</reference>
<accession>A0A124G087</accession>
<feature type="transmembrane region" description="Helical" evidence="1">
    <location>
        <begin position="6"/>
        <end position="24"/>
    </location>
</feature>
<dbReference type="Proteomes" id="UP000053467">
    <property type="component" value="Unassembled WGS sequence"/>
</dbReference>